<evidence type="ECO:0000256" key="5">
    <source>
        <dbReference type="SAM" id="MobiDB-lite"/>
    </source>
</evidence>
<gene>
    <name evidence="9" type="ORF">LAZ67_5001398</name>
</gene>
<evidence type="ECO:0000313" key="10">
    <source>
        <dbReference type="Proteomes" id="UP001235939"/>
    </source>
</evidence>
<dbReference type="Pfam" id="PF25597">
    <property type="entry name" value="SH3_retrovirus"/>
    <property type="match status" value="1"/>
</dbReference>
<reference evidence="9 10" key="1">
    <citation type="submission" date="2022-01" db="EMBL/GenBank/DDBJ databases">
        <title>A chromosomal length assembly of Cordylochernes scorpioides.</title>
        <authorList>
            <person name="Zeh D."/>
            <person name="Zeh J."/>
        </authorList>
    </citation>
    <scope>NUCLEOTIDE SEQUENCE [LARGE SCALE GENOMIC DNA]</scope>
    <source>
        <strain evidence="9">IN4F17</strain>
        <tissue evidence="9">Whole Body</tissue>
    </source>
</reference>
<evidence type="ECO:0000259" key="7">
    <source>
        <dbReference type="PROSITE" id="PS50158"/>
    </source>
</evidence>
<feature type="coiled-coil region" evidence="4">
    <location>
        <begin position="2227"/>
        <end position="2254"/>
    </location>
</feature>
<dbReference type="Pfam" id="PF00078">
    <property type="entry name" value="RVT_1"/>
    <property type="match status" value="1"/>
</dbReference>
<feature type="region of interest" description="Disordered" evidence="5">
    <location>
        <begin position="1534"/>
        <end position="1554"/>
    </location>
</feature>
<feature type="compositionally biased region" description="Basic and acidic residues" evidence="5">
    <location>
        <begin position="3233"/>
        <end position="3243"/>
    </location>
</feature>
<keyword evidence="10" id="KW-1185">Reference proteome</keyword>
<keyword evidence="6" id="KW-0812">Transmembrane</keyword>
<dbReference type="Pfam" id="PF17921">
    <property type="entry name" value="Integrase_H2C2"/>
    <property type="match status" value="2"/>
</dbReference>
<feature type="domain" description="Integrase catalytic" evidence="8">
    <location>
        <begin position="689"/>
        <end position="866"/>
    </location>
</feature>
<dbReference type="PROSITE" id="PS50994">
    <property type="entry name" value="INTEGRASE"/>
    <property type="match status" value="1"/>
</dbReference>
<evidence type="ECO:0000259" key="8">
    <source>
        <dbReference type="PROSITE" id="PS50994"/>
    </source>
</evidence>
<dbReference type="PROSITE" id="PS50158">
    <property type="entry name" value="ZF_CCHC"/>
    <property type="match status" value="1"/>
</dbReference>
<feature type="region of interest" description="Disordered" evidence="5">
    <location>
        <begin position="3541"/>
        <end position="3571"/>
    </location>
</feature>
<dbReference type="Pfam" id="PF07727">
    <property type="entry name" value="RVT_2"/>
    <property type="match status" value="1"/>
</dbReference>
<evidence type="ECO:0000256" key="6">
    <source>
        <dbReference type="SAM" id="Phobius"/>
    </source>
</evidence>
<dbReference type="InterPro" id="IPR012337">
    <property type="entry name" value="RNaseH-like_sf"/>
</dbReference>
<dbReference type="InterPro" id="IPR036397">
    <property type="entry name" value="RNaseH_sf"/>
</dbReference>
<evidence type="ECO:0000256" key="2">
    <source>
        <dbReference type="ARBA" id="ARBA00022750"/>
    </source>
</evidence>
<dbReference type="Gene3D" id="3.30.70.270">
    <property type="match status" value="3"/>
</dbReference>
<feature type="region of interest" description="Disordered" evidence="5">
    <location>
        <begin position="451"/>
        <end position="488"/>
    </location>
</feature>
<accession>A0ABY6KFU5</accession>
<comment type="subcellular location">
    <subcellularLocation>
        <location evidence="1">Nucleus</location>
    </subcellularLocation>
</comment>
<name>A0ABY6KFU5_9ARAC</name>
<evidence type="ECO:0008006" key="11">
    <source>
        <dbReference type="Google" id="ProtNLM"/>
    </source>
</evidence>
<feature type="transmembrane region" description="Helical" evidence="6">
    <location>
        <begin position="4039"/>
        <end position="4059"/>
    </location>
</feature>
<dbReference type="InterPro" id="IPR043128">
    <property type="entry name" value="Rev_trsase/Diguanyl_cyclase"/>
</dbReference>
<dbReference type="InterPro" id="IPR009057">
    <property type="entry name" value="Homeodomain-like_sf"/>
</dbReference>
<keyword evidence="3" id="KW-0863">Zinc-finger</keyword>
<dbReference type="SUPFAM" id="SSF53098">
    <property type="entry name" value="Ribonuclease H-like"/>
    <property type="match status" value="1"/>
</dbReference>
<keyword evidence="6" id="KW-1133">Transmembrane helix</keyword>
<dbReference type="Pfam" id="PF17919">
    <property type="entry name" value="RT_RNaseH_2"/>
    <property type="match status" value="2"/>
</dbReference>
<feature type="domain" description="CCHC-type" evidence="7">
    <location>
        <begin position="2386"/>
        <end position="2401"/>
    </location>
</feature>
<dbReference type="Pfam" id="PF14223">
    <property type="entry name" value="Retrotran_gag_2"/>
    <property type="match status" value="1"/>
</dbReference>
<feature type="compositionally biased region" description="Polar residues" evidence="5">
    <location>
        <begin position="1970"/>
        <end position="1981"/>
    </location>
</feature>
<protein>
    <recommendedName>
        <fullName evidence="11">Retrovirus-related Pol polyprotein from transposon TNT 1-94</fullName>
    </recommendedName>
</protein>
<keyword evidence="3" id="KW-0479">Metal-binding</keyword>
<dbReference type="Gene3D" id="3.10.10.10">
    <property type="entry name" value="HIV Type 1 Reverse Transcriptase, subunit A, domain 1"/>
    <property type="match status" value="1"/>
</dbReference>
<dbReference type="Pfam" id="PF22936">
    <property type="entry name" value="Pol_BBD"/>
    <property type="match status" value="1"/>
</dbReference>
<dbReference type="InterPro" id="IPR041588">
    <property type="entry name" value="Integrase_H2C2"/>
</dbReference>
<feature type="region of interest" description="Disordered" evidence="5">
    <location>
        <begin position="1957"/>
        <end position="1981"/>
    </location>
</feature>
<keyword evidence="2" id="KW-0378">Hydrolase</keyword>
<dbReference type="Gene3D" id="1.10.340.70">
    <property type="match status" value="2"/>
</dbReference>
<dbReference type="InterPro" id="IPR008042">
    <property type="entry name" value="Retrotrans_Pao"/>
</dbReference>
<dbReference type="InterPro" id="IPR054722">
    <property type="entry name" value="PolX-like_BBD"/>
</dbReference>
<evidence type="ECO:0000256" key="4">
    <source>
        <dbReference type="SAM" id="Coils"/>
    </source>
</evidence>
<organism evidence="9 10">
    <name type="scientific">Cordylochernes scorpioides</name>
    <dbReference type="NCBI Taxonomy" id="51811"/>
    <lineage>
        <taxon>Eukaryota</taxon>
        <taxon>Metazoa</taxon>
        <taxon>Ecdysozoa</taxon>
        <taxon>Arthropoda</taxon>
        <taxon>Chelicerata</taxon>
        <taxon>Arachnida</taxon>
        <taxon>Pseudoscorpiones</taxon>
        <taxon>Cheliferoidea</taxon>
        <taxon>Chernetidae</taxon>
        <taxon>Cordylochernes</taxon>
    </lineage>
</organism>
<dbReference type="InterPro" id="IPR043502">
    <property type="entry name" value="DNA/RNA_pol_sf"/>
</dbReference>
<dbReference type="EMBL" id="CP092867">
    <property type="protein sequence ID" value="UYV67624.1"/>
    <property type="molecule type" value="Genomic_DNA"/>
</dbReference>
<feature type="region of interest" description="Disordered" evidence="5">
    <location>
        <begin position="3897"/>
        <end position="3945"/>
    </location>
</feature>
<dbReference type="Proteomes" id="UP001235939">
    <property type="component" value="Chromosome 05"/>
</dbReference>
<proteinExistence type="predicted"/>
<feature type="compositionally biased region" description="Basic and acidic residues" evidence="5">
    <location>
        <begin position="391"/>
        <end position="403"/>
    </location>
</feature>
<dbReference type="Gene3D" id="3.30.420.10">
    <property type="entry name" value="Ribonuclease H-like superfamily/Ribonuclease H"/>
    <property type="match status" value="2"/>
</dbReference>
<dbReference type="InterPro" id="IPR013103">
    <property type="entry name" value="RVT_2"/>
</dbReference>
<dbReference type="InterPro" id="IPR001584">
    <property type="entry name" value="Integrase_cat-core"/>
</dbReference>
<dbReference type="InterPro" id="IPR025724">
    <property type="entry name" value="GAG-pre-integrase_dom"/>
</dbReference>
<feature type="region of interest" description="Disordered" evidence="5">
    <location>
        <begin position="1986"/>
        <end position="2005"/>
    </location>
</feature>
<dbReference type="InterPro" id="IPR041577">
    <property type="entry name" value="RT_RNaseH_2"/>
</dbReference>
<dbReference type="InterPro" id="IPR002492">
    <property type="entry name" value="Transposase_Tc1-like"/>
</dbReference>
<dbReference type="Pfam" id="PF13976">
    <property type="entry name" value="gag_pre-integrs"/>
    <property type="match status" value="1"/>
</dbReference>
<dbReference type="Pfam" id="PF03564">
    <property type="entry name" value="DUF1759"/>
    <property type="match status" value="1"/>
</dbReference>
<dbReference type="PANTHER" id="PTHR47331:SF1">
    <property type="entry name" value="GAG-LIKE PROTEIN"/>
    <property type="match status" value="1"/>
</dbReference>
<dbReference type="SMART" id="SM00343">
    <property type="entry name" value="ZnF_C2HC"/>
    <property type="match status" value="3"/>
</dbReference>
<feature type="compositionally biased region" description="Polar residues" evidence="5">
    <location>
        <begin position="464"/>
        <end position="484"/>
    </location>
</feature>
<feature type="compositionally biased region" description="Low complexity" evidence="5">
    <location>
        <begin position="3548"/>
        <end position="3559"/>
    </location>
</feature>
<dbReference type="InterPro" id="IPR000477">
    <property type="entry name" value="RT_dom"/>
</dbReference>
<dbReference type="SUPFAM" id="SSF56672">
    <property type="entry name" value="DNA/RNA polymerases"/>
    <property type="match status" value="4"/>
</dbReference>
<keyword evidence="2" id="KW-0064">Aspartyl protease</keyword>
<evidence type="ECO:0000313" key="9">
    <source>
        <dbReference type="EMBL" id="UYV67624.1"/>
    </source>
</evidence>
<evidence type="ECO:0000256" key="3">
    <source>
        <dbReference type="PROSITE-ProRule" id="PRU00047"/>
    </source>
</evidence>
<feature type="region of interest" description="Disordered" evidence="5">
    <location>
        <begin position="1586"/>
        <end position="1635"/>
    </location>
</feature>
<dbReference type="Pfam" id="PF01498">
    <property type="entry name" value="HTH_Tnp_Tc3_2"/>
    <property type="match status" value="1"/>
</dbReference>
<feature type="region of interest" description="Disordered" evidence="5">
    <location>
        <begin position="391"/>
        <end position="416"/>
    </location>
</feature>
<sequence length="4071" mass="465119">MSGHRKRRQFKQTDAFTRGMVIGLKRAGWSIHQIAADTHLGASTVHRLWRRWLEQGNVAIYRNAGATRVTSARVDRRILRQAVAAPQATCTAILQHVQDTLDHSISTRTISRRLVANGLHSCRPLRRLPLTPPNRRQRLEWCRARSTWMTEWHRVVFSDESRFCLSSDSRLVRAWRRRGERSNPAAIVERPTVRQRGIMVWGAIAYDSRSPLLRIQGTMTAQRYVDDVLRPVTLPYLQGVPNALYQQDNARPHTACISQQALQDHVWDIIGRRLHALPQPRSEDELWQMVEREWRAIPQDAIRTLIDSLPRRVAACIAVREDKDMQQHITTMMELVDKLRTIGETLKDSHITAILLCSLPKSYSNLITMLESRPDDELTLEFTKNKLLDEHTRRVESSKDESTASKALKSLHGASSQRREKEKKFCSFCHKPNHSKEECWHYQKRNNSNKEYKYENFRRGNVPKYTNQSSVTQEQSTNQRTTKGPNPKALNCTQREASVHNWFVDSGATSHMAYDESFFTELNREQTQNVVVANGNKLQVKGIGQGEIKVITPQGKTDTLLLTKVLYIPELTDNLLSVSAATSNGCKVTFNRDWCTIERDNTALANGILDNGMYRLHLDDNPQTRTFKANVAKQNHCKNKNCLMLWHDRLGHRNIESIKKIRNENLARGLSLNNCSHSTDCVQCIQGKLTETPFPKKTEYRATETLQLVHSDICGPLPTNSLSGKRYFITFTDDYSRYTKIYLLKGKDEAYEKIKDYVISAHTEFGKNIQTIRTDNGREYVNRQVEDFLNQSGIKHQLTVPYSPAQNGVAESKNRSLMEMTRCMLFDSGLPQSLWAEAVTTANYLHNRIPSKATDKTPFELWTNRKPSLKHLKRFGCKAFAYIPKIKRNKLDSKVIEGIFLGYDDRSKGYRILHDTDNITISRSVKFLEKENGFHLASTKTTSPQVLSTDLSSSYHIGNAEESQEHNPKTLKTQKPRITFNPVQAQEHKNDYMLYKTEAQDIPTPTSYSEVLQLPKIEREKWLQAMNEELNSLEKNNVWELTPLPKDKKIIGCKWTYIQKLNSKGEIERYKARLVAKGFNQKFGRDYEETFAPIVKHSTIRAFLAASVYKGMQVIHLDVKTAFLHGDLDKELYMELPEGLHTKQTNKVCKLKKAIYGLKQAGRSWNTKIASTLIKNNFKQSIVDPCLFTKNEENHSIYLILYVDDMLLASDSEIIIQNTVKTLEKEFEIKNLGDPTQFIGIEISRNREGELLLSQKNKIQELVERYNLQEAKPTFTPMESGYPGISDEKLLPNNVQYQQLIGSLLYLSVVSRPDIAAPVCILSSRNQNPRNCDWNAAKRIVRYLKTTKELELRISNQKPPTLEAYSDATWASDNTDRKSLSGNLFLLGSNPISWMTGKQGCVSLSSTEAELISAAEASQELLWLLDLLKDLELEQKAPIYFHQDNQSCLKICSSEKVSSRTKHIATKTHHLKDLQKKTVIKMIYCPTGDMKADILTKPLPRPTFEKLRYNLVIVITLDILQQSRQDKEMEFNQDPIGVKTDNPTKERGKKLATSEATKHTLATIILQLTAALQGARSTQLQTTFRSATPGAAHTPHRPKGEMSAAADARATTPGKCHRDRTPTTEESSTAMPYPYPALESNPHKPGQCKRSRNDIPVPDFTSTSRTVQAVPKSPVPTVNAYKEFIPDHARLRTPLVNLLKKNVMWVWSDECQKAFTNLKESLTTHPTLHLYQEGLPCQVYCNTSTLGIAGILKQVYPDGKTYPVQHFSRSLRGHERNYSDLELQCLAIVESVDNFRACLMGRKFTILSDHPALQWLKEIKAPSGRLFRWRLRLSRYEYEVRSINGVQQYETGVVTRIPFCGFLDAPLIKSRQSSPPGKPRVTMDHNELRTVSRKGVLKTIVPSSLTARLLKSVHTQHHHPNISKMTRLISSQYYWQNMTQDIAKQVKTCPTCRFARRIDESDQPSRKNTDTGPKTKQNSYIKHSVHTTQTMPKLHHPRQRNDHTSQLKSITADILLIKPLTIKQENCEPTNHLNSTINKDQFSKLKDIDCKLKDLDQKMVNHMMLADVEEDALNCEIEEAEHYSDTFITLERRVREVIESDNKMDVKSLGSTNGSSMAKGYRLPKFELRTFDGELINWLPFWAQFEKIHEDNELHDADKFHYLVQSMQSSTRARELIESYPQTAENYAKAVQALKQRYGQKDLLVEIYIRELLILMMANVRTPPDERRSVAKLYDKLETQLRSLESLGVDTKENTAWLFPMIESCLPEDVLVAWQRSPLNSCDASRDSNSNSSSRLNNLLDFLRREVEGEERRLLARKGFEGFSPKEKLRNKFKQNSNVPTAAGLFSAKEMGCLFCEKNHQSKDCITAQSMPFKDKRAKIYEKRCCLKCLKPGHLAKACKRTVQCNICTKGHYVLLCPDLPCNRKENTHVSEVVQSALANQQCTRDVTLMTLMVNIMGNNGYRRVRALLDPGSQKSYILESTALEVKLKPVGNVNIAHSLFGGTQTETKCHKVYKVALCSNLSELDNLREFEFLGQDIICGEIPRTPKGAWLNYLKGSRIWLSDLGRDSPKIELLIGSDIYGSLLSGRVKQLENGLTAIETHLGWTICGPSPKKDEQSDCSSLVVISMHSRNISVDYLWDLETIGIKDPRENLTKLEEDKIVHQHFLNTVHQLEDGRFCVGLPWLGNQEGIPSNRHIAERRLFNTTRKLRAKCIFSEYDRVFQEWLAEGVIEKVSPEDLNGKCHYLPHHPVVKANSNTTKIRPVFDASCKDKGNLSLNDCLASGPNVIEQIPAILLKFRANAIGVIADIRKAFLQIEVKEEDRDYLRFLWWRNNHQIQVFRHKRVVFGVTCSPYLLGAVILHHLKGVSSEFGALPQKLMECLYIDNCVTSVDTEAELVDLVEKSTEIFAKAKMDLRMWQFGPIHRIKEVYSRLPPSVDIERSEEASVLGMKWNLLEDTLNVTPKFGVIKNSLSKRDLLSHTQQIFDPIGFLAPVLLPAKLLIQQTWTVKTDWDEPLPSNIQENFMKWYSELDTLADIKIPRRVGHGIRAHWSIHIFCDASQSAYAAAAFLRCPENKGVSVQLLMAKSRLGPLKKTTIPRMELLACMLGVRLSRYITESLNLAAEPVYYWTDSTTALSWIKTNRQWGTFVNNRVKEICNTSGPNKWFYVPGSLNPADLPSRGCIVLQLKRTRWWEGPEWLKQPQDHWPKQLFHSDRTLVNLIKMEISPGASKTKGNDKPREKKLATSGKKLTTNEATRHTLATVILELTAALQGARSTQGETEFRSATPGATDARAADFPFNCADSANGPDPAQQIFQASHPKPKTPQWRPFETEVGNPPNDTIKLTLDLYLTQDLPCTFLIEPDAGSNILPYHLYNRLKAQLPNLSIKNPSLDLSTLNSFTKIIGHLTLPLTIGQITRRENFHVVNASLPFGVLTLKTLYQYKLKLNYNHGTIFQLGVPLSNTIYHFKHVSNECKHGLGQNLSQRTRTAPKAFTHGNPCLHSLPKPQIFTCHHSNLTPRNFSLNPIANTLCPQHIKPQDGFHTHNTRTHTSSHNGNTHNQPNKRDTHTKRRHQPVNTCTIVKNNTIIPSTQNIEKIHATKQPHNRKTLRSFLKAVNAYKEFIPDHARLRTPLVNLLKKDVMWVWDDERQKAFTNLKESLTTHPTLHLYQEGLPCQVYCNTSTFSITGILKQVYPDGKTYTVQHFSRSLRSHERNYSDLELQCLAIVESVDNFRTCLMGRKFTIFSDHPALQWLKEIKAPSGRLFRWRLRLSRYEYEVRSINGVQQYETGVGTRIPFCGFLDAPLIQSQQSSPPGKSRVTMDHNKLRTVSRKGVLKTIVPSSLTTRLLKSVHTQHHHPNISKMTRLISSQYYWQNMTQDIAKQVKTCPTCRFARRIDEYNQPSRKNTDTGPKAKQNSYIKHSVHTTQTMPKLHHPRQRNGHTAQPKSITADISLIKPLTIKQEDYEPTNHLNSTINKDQANISKSPFTKIRENMGQYPIFHLIFILCLLVLPYICIPILFINYLFIYTMPAHKIFELQEAVFNVGQTFIKLLVILGTFFAENLNKLRRDRSN</sequence>
<dbReference type="InterPro" id="IPR005312">
    <property type="entry name" value="DUF1759"/>
</dbReference>
<feature type="compositionally biased region" description="Polar residues" evidence="5">
    <location>
        <begin position="3913"/>
        <end position="3928"/>
    </location>
</feature>
<dbReference type="PANTHER" id="PTHR47331">
    <property type="entry name" value="PHD-TYPE DOMAIN-CONTAINING PROTEIN"/>
    <property type="match status" value="1"/>
</dbReference>
<feature type="transmembrane region" description="Helical" evidence="6">
    <location>
        <begin position="3998"/>
        <end position="4027"/>
    </location>
</feature>
<evidence type="ECO:0000256" key="1">
    <source>
        <dbReference type="ARBA" id="ARBA00004123"/>
    </source>
</evidence>
<keyword evidence="4" id="KW-0175">Coiled coil</keyword>
<dbReference type="Pfam" id="PF05380">
    <property type="entry name" value="Peptidase_A17"/>
    <property type="match status" value="1"/>
</dbReference>
<keyword evidence="6" id="KW-0472">Membrane</keyword>
<dbReference type="Pfam" id="PF00665">
    <property type="entry name" value="rve"/>
    <property type="match status" value="1"/>
</dbReference>
<dbReference type="SUPFAM" id="SSF46689">
    <property type="entry name" value="Homeodomain-like"/>
    <property type="match status" value="1"/>
</dbReference>
<dbReference type="CDD" id="cd09272">
    <property type="entry name" value="RNase_HI_RT_Ty1"/>
    <property type="match status" value="1"/>
</dbReference>
<dbReference type="InterPro" id="IPR001878">
    <property type="entry name" value="Znf_CCHC"/>
</dbReference>
<dbReference type="InterPro" id="IPR057670">
    <property type="entry name" value="SH3_retrovirus"/>
</dbReference>
<feature type="region of interest" description="Disordered" evidence="5">
    <location>
        <begin position="3227"/>
        <end position="3252"/>
    </location>
</feature>
<dbReference type="CDD" id="cd09274">
    <property type="entry name" value="RNase_HI_RT_Ty3"/>
    <property type="match status" value="2"/>
</dbReference>
<keyword evidence="3" id="KW-0862">Zinc</keyword>
<keyword evidence="2" id="KW-0645">Protease</keyword>
<feature type="compositionally biased region" description="Basic and acidic residues" evidence="5">
    <location>
        <begin position="1957"/>
        <end position="1969"/>
    </location>
</feature>